<feature type="transmembrane region" description="Helical" evidence="1">
    <location>
        <begin position="53"/>
        <end position="74"/>
    </location>
</feature>
<name>A0A6N2S2U9_9FIRM</name>
<gene>
    <name evidence="2" type="ORF">BGLFYP119_00934</name>
</gene>
<reference evidence="2" key="1">
    <citation type="submission" date="2019-11" db="EMBL/GenBank/DDBJ databases">
        <authorList>
            <person name="Feng L."/>
        </authorList>
    </citation>
    <scope>NUCLEOTIDE SEQUENCE</scope>
    <source>
        <strain evidence="2">BgluceraseaLFYP119</strain>
    </source>
</reference>
<keyword evidence="1" id="KW-0472">Membrane</keyword>
<organism evidence="2">
    <name type="scientific">Blautia glucerasea</name>
    <dbReference type="NCBI Taxonomy" id="536633"/>
    <lineage>
        <taxon>Bacteria</taxon>
        <taxon>Bacillati</taxon>
        <taxon>Bacillota</taxon>
        <taxon>Clostridia</taxon>
        <taxon>Lachnospirales</taxon>
        <taxon>Lachnospiraceae</taxon>
        <taxon>Blautia</taxon>
    </lineage>
</organism>
<dbReference type="AlphaFoldDB" id="A0A6N2S2U9"/>
<feature type="transmembrane region" description="Helical" evidence="1">
    <location>
        <begin position="6"/>
        <end position="24"/>
    </location>
</feature>
<evidence type="ECO:0000256" key="1">
    <source>
        <dbReference type="SAM" id="Phobius"/>
    </source>
</evidence>
<evidence type="ECO:0000313" key="2">
    <source>
        <dbReference type="EMBL" id="VYS87324.1"/>
    </source>
</evidence>
<keyword evidence="1" id="KW-1133">Transmembrane helix</keyword>
<proteinExistence type="predicted"/>
<dbReference type="EMBL" id="CACRST010000009">
    <property type="protein sequence ID" value="VYS87324.1"/>
    <property type="molecule type" value="Genomic_DNA"/>
</dbReference>
<dbReference type="RefSeq" id="WP_095903339.1">
    <property type="nucleotide sequence ID" value="NZ_CACRST010000009.1"/>
</dbReference>
<accession>A0A6N2S2U9</accession>
<sequence length="152" mass="17422">MSALYMYTFMPIIFLIVVTAMWLLHKVKKTKFIKNKATSEYEKQKYEKWEKRIEITAIVGLIVVWIFLGIPHILDVPYLVTGNLKEAMGIVTGGDAVTEEKEIDRLICIDDELSGKEVYVSCHAKGIHKGEFVVVQYLPHTERGYIVTKGEK</sequence>
<keyword evidence="1" id="KW-0812">Transmembrane</keyword>
<protein>
    <submittedName>
        <fullName evidence="2">Uncharacterized protein</fullName>
    </submittedName>
</protein>